<proteinExistence type="predicted"/>
<dbReference type="EMBL" id="JARKIB010000217">
    <property type="protein sequence ID" value="KAJ7722681.1"/>
    <property type="molecule type" value="Genomic_DNA"/>
</dbReference>
<evidence type="ECO:0000313" key="2">
    <source>
        <dbReference type="EMBL" id="KAJ7722681.1"/>
    </source>
</evidence>
<gene>
    <name evidence="2" type="ORF">B0H16DRAFT_1699206</name>
</gene>
<protein>
    <submittedName>
        <fullName evidence="2">Uncharacterized protein</fullName>
    </submittedName>
</protein>
<keyword evidence="3" id="KW-1185">Reference proteome</keyword>
<accession>A0AAD7HLI5</accession>
<feature type="compositionally biased region" description="Basic and acidic residues" evidence="1">
    <location>
        <begin position="247"/>
        <end position="258"/>
    </location>
</feature>
<name>A0AAD7HLI5_9AGAR</name>
<comment type="caution">
    <text evidence="2">The sequence shown here is derived from an EMBL/GenBank/DDBJ whole genome shotgun (WGS) entry which is preliminary data.</text>
</comment>
<evidence type="ECO:0000256" key="1">
    <source>
        <dbReference type="SAM" id="MobiDB-lite"/>
    </source>
</evidence>
<feature type="region of interest" description="Disordered" evidence="1">
    <location>
        <begin position="199"/>
        <end position="359"/>
    </location>
</feature>
<reference evidence="2" key="1">
    <citation type="submission" date="2023-03" db="EMBL/GenBank/DDBJ databases">
        <title>Massive genome expansion in bonnet fungi (Mycena s.s.) driven by repeated elements and novel gene families across ecological guilds.</title>
        <authorList>
            <consortium name="Lawrence Berkeley National Laboratory"/>
            <person name="Harder C.B."/>
            <person name="Miyauchi S."/>
            <person name="Viragh M."/>
            <person name="Kuo A."/>
            <person name="Thoen E."/>
            <person name="Andreopoulos B."/>
            <person name="Lu D."/>
            <person name="Skrede I."/>
            <person name="Drula E."/>
            <person name="Henrissat B."/>
            <person name="Morin E."/>
            <person name="Kohler A."/>
            <person name="Barry K."/>
            <person name="LaButti K."/>
            <person name="Morin E."/>
            <person name="Salamov A."/>
            <person name="Lipzen A."/>
            <person name="Mereny Z."/>
            <person name="Hegedus B."/>
            <person name="Baldrian P."/>
            <person name="Stursova M."/>
            <person name="Weitz H."/>
            <person name="Taylor A."/>
            <person name="Grigoriev I.V."/>
            <person name="Nagy L.G."/>
            <person name="Martin F."/>
            <person name="Kauserud H."/>
        </authorList>
    </citation>
    <scope>NUCLEOTIDE SEQUENCE</scope>
    <source>
        <strain evidence="2">CBHHK182m</strain>
    </source>
</reference>
<evidence type="ECO:0000313" key="3">
    <source>
        <dbReference type="Proteomes" id="UP001215598"/>
    </source>
</evidence>
<dbReference type="AlphaFoldDB" id="A0AAD7HLI5"/>
<sequence length="474" mass="51488">MAPKLTPAEKRKATIAARAAKELEENVAFQNKSQEAGGRKAKVDAKKHAILQTEEEPLILHKLRIRASKQCIYAGFVVPNPPRVLKASRITQNMWVEPGAGSPRACRVASKDKGAISEVSSRLLMAPLLKPLSWRCRRIIGAVICLFRHRSGLADAHVEACGGHRRCQRWSPPNDFPKVGIKLFSRVRGTLPPPLPYKEISYHGTPLDTADIGKDIEQSPVDPEDPSAEQPSRKRVSSIQTAGPAKKAREVVESKHAAPDIAIDTEDENERPRASAKPVRMDFTQLPAKVSKAAGARQAKSKPKAPTPDKPAKSVKPVAAPTKPAKIIADSPSEDEASSESSVTSESDSESEDPGVASLDDRATQVQSIFFCPITHVSTACRSMAEIEITDRPFLPADWIGKGKQYLGAPWEVINAKNTAFALSAKAVETIPDGNLPVLKFVDLVLPRISSELGPVKLPPRVVRPKPRIRASKT</sequence>
<organism evidence="2 3">
    <name type="scientific">Mycena metata</name>
    <dbReference type="NCBI Taxonomy" id="1033252"/>
    <lineage>
        <taxon>Eukaryota</taxon>
        <taxon>Fungi</taxon>
        <taxon>Dikarya</taxon>
        <taxon>Basidiomycota</taxon>
        <taxon>Agaricomycotina</taxon>
        <taxon>Agaricomycetes</taxon>
        <taxon>Agaricomycetidae</taxon>
        <taxon>Agaricales</taxon>
        <taxon>Marasmiineae</taxon>
        <taxon>Mycenaceae</taxon>
        <taxon>Mycena</taxon>
    </lineage>
</organism>
<dbReference type="Proteomes" id="UP001215598">
    <property type="component" value="Unassembled WGS sequence"/>
</dbReference>